<name>A0AA88SBZ0_CHASR</name>
<evidence type="ECO:0000313" key="3">
    <source>
        <dbReference type="Proteomes" id="UP001187415"/>
    </source>
</evidence>
<sequence>MKPQHKARSGLVGRSERHSAHTAFVGCDEETGSGQSHDGASLVQTERPARYLTGTLCEASALNDRVIDGRRDSRKKHLAA</sequence>
<comment type="caution">
    <text evidence="2">The sequence shown here is derived from an EMBL/GenBank/DDBJ whole genome shotgun (WGS) entry which is preliminary data.</text>
</comment>
<dbReference type="EMBL" id="JAUPFM010000013">
    <property type="protein sequence ID" value="KAK2833854.1"/>
    <property type="molecule type" value="Genomic_DNA"/>
</dbReference>
<organism evidence="2 3">
    <name type="scientific">Channa striata</name>
    <name type="common">Snakehead murrel</name>
    <name type="synonym">Ophicephalus striatus</name>
    <dbReference type="NCBI Taxonomy" id="64152"/>
    <lineage>
        <taxon>Eukaryota</taxon>
        <taxon>Metazoa</taxon>
        <taxon>Chordata</taxon>
        <taxon>Craniata</taxon>
        <taxon>Vertebrata</taxon>
        <taxon>Euteleostomi</taxon>
        <taxon>Actinopterygii</taxon>
        <taxon>Neopterygii</taxon>
        <taxon>Teleostei</taxon>
        <taxon>Neoteleostei</taxon>
        <taxon>Acanthomorphata</taxon>
        <taxon>Anabantaria</taxon>
        <taxon>Anabantiformes</taxon>
        <taxon>Channoidei</taxon>
        <taxon>Channidae</taxon>
        <taxon>Channa</taxon>
    </lineage>
</organism>
<gene>
    <name evidence="2" type="ORF">Q5P01_017743</name>
</gene>
<feature type="region of interest" description="Disordered" evidence="1">
    <location>
        <begin position="1"/>
        <end position="46"/>
    </location>
</feature>
<proteinExistence type="predicted"/>
<reference evidence="2" key="1">
    <citation type="submission" date="2023-07" db="EMBL/GenBank/DDBJ databases">
        <title>Chromosome-level Genome Assembly of Striped Snakehead (Channa striata).</title>
        <authorList>
            <person name="Liu H."/>
        </authorList>
    </citation>
    <scope>NUCLEOTIDE SEQUENCE</scope>
    <source>
        <strain evidence="2">Gz</strain>
        <tissue evidence="2">Muscle</tissue>
    </source>
</reference>
<feature type="compositionally biased region" description="Polar residues" evidence="1">
    <location>
        <begin position="32"/>
        <end position="44"/>
    </location>
</feature>
<dbReference type="Proteomes" id="UP001187415">
    <property type="component" value="Unassembled WGS sequence"/>
</dbReference>
<evidence type="ECO:0000313" key="2">
    <source>
        <dbReference type="EMBL" id="KAK2833854.1"/>
    </source>
</evidence>
<protein>
    <submittedName>
        <fullName evidence="2">Uncharacterized protein</fullName>
    </submittedName>
</protein>
<evidence type="ECO:0000256" key="1">
    <source>
        <dbReference type="SAM" id="MobiDB-lite"/>
    </source>
</evidence>
<dbReference type="AlphaFoldDB" id="A0AA88SBZ0"/>
<keyword evidence="3" id="KW-1185">Reference proteome</keyword>
<accession>A0AA88SBZ0</accession>